<protein>
    <submittedName>
        <fullName evidence="2">Uncharacterized protein</fullName>
    </submittedName>
</protein>
<organism evidence="2 3">
    <name type="scientific">Aquimarina muelleri</name>
    <dbReference type="NCBI Taxonomy" id="279356"/>
    <lineage>
        <taxon>Bacteria</taxon>
        <taxon>Pseudomonadati</taxon>
        <taxon>Bacteroidota</taxon>
        <taxon>Flavobacteriia</taxon>
        <taxon>Flavobacteriales</taxon>
        <taxon>Flavobacteriaceae</taxon>
        <taxon>Aquimarina</taxon>
    </lineage>
</organism>
<feature type="transmembrane region" description="Helical" evidence="1">
    <location>
        <begin position="42"/>
        <end position="62"/>
    </location>
</feature>
<evidence type="ECO:0000313" key="2">
    <source>
        <dbReference type="EMBL" id="GGX36347.1"/>
    </source>
</evidence>
<gene>
    <name evidence="2" type="ORF">GCM10007384_39810</name>
</gene>
<keyword evidence="1" id="KW-1133">Transmembrane helix</keyword>
<keyword evidence="3" id="KW-1185">Reference proteome</keyword>
<sequence length="63" mass="6732">MKQILIITGAIIGILIVLFDASLAYADTAPVDSQLGLSPNIGNFIIRLVISSAIGAFFRMGYF</sequence>
<keyword evidence="1" id="KW-0812">Transmembrane</keyword>
<keyword evidence="1" id="KW-0472">Membrane</keyword>
<dbReference type="EMBL" id="BMWS01000090">
    <property type="protein sequence ID" value="GGX36347.1"/>
    <property type="molecule type" value="Genomic_DNA"/>
</dbReference>
<comment type="caution">
    <text evidence="2">The sequence shown here is derived from an EMBL/GenBank/DDBJ whole genome shotgun (WGS) entry which is preliminary data.</text>
</comment>
<name>A0A918JYQ2_9FLAO</name>
<dbReference type="Proteomes" id="UP000601108">
    <property type="component" value="Unassembled WGS sequence"/>
</dbReference>
<evidence type="ECO:0000256" key="1">
    <source>
        <dbReference type="SAM" id="Phobius"/>
    </source>
</evidence>
<reference evidence="2 3" key="1">
    <citation type="journal article" date="2014" name="Int. J. Syst. Evol. Microbiol.">
        <title>Complete genome sequence of Corynebacterium casei LMG S-19264T (=DSM 44701T), isolated from a smear-ripened cheese.</title>
        <authorList>
            <consortium name="US DOE Joint Genome Institute (JGI-PGF)"/>
            <person name="Walter F."/>
            <person name="Albersmeier A."/>
            <person name="Kalinowski J."/>
            <person name="Ruckert C."/>
        </authorList>
    </citation>
    <scope>NUCLEOTIDE SEQUENCE [LARGE SCALE GENOMIC DNA]</scope>
    <source>
        <strain evidence="2 3">KCTC 12285</strain>
    </source>
</reference>
<proteinExistence type="predicted"/>
<dbReference type="RefSeq" id="WP_189457658.1">
    <property type="nucleotide sequence ID" value="NZ_BMWS01000090.1"/>
</dbReference>
<evidence type="ECO:0000313" key="3">
    <source>
        <dbReference type="Proteomes" id="UP000601108"/>
    </source>
</evidence>
<accession>A0A918JYQ2</accession>
<dbReference type="AlphaFoldDB" id="A0A918JYQ2"/>